<comment type="catalytic activity">
    <reaction evidence="31">
        <text>1,2-di-(9Z-octadecenoyl)-sn-glycero-3-phosphocholine + H2O = 1-(9Z-octadecenoyl)-sn-glycero-3-phosphocholine + (9Z)-octadecenoate + H(+)</text>
        <dbReference type="Rhea" id="RHEA:40923"/>
        <dbReference type="ChEBI" id="CHEBI:15377"/>
        <dbReference type="ChEBI" id="CHEBI:15378"/>
        <dbReference type="ChEBI" id="CHEBI:28610"/>
        <dbReference type="ChEBI" id="CHEBI:30823"/>
        <dbReference type="ChEBI" id="CHEBI:74669"/>
    </reaction>
    <physiologicalReaction direction="left-to-right" evidence="31">
        <dbReference type="Rhea" id="RHEA:40924"/>
    </physiologicalReaction>
</comment>
<evidence type="ECO:0000256" key="24">
    <source>
        <dbReference type="ARBA" id="ARBA00047324"/>
    </source>
</evidence>
<evidence type="ECO:0000256" key="27">
    <source>
        <dbReference type="ARBA" id="ARBA00047459"/>
    </source>
</evidence>
<evidence type="ECO:0000256" key="22">
    <source>
        <dbReference type="ARBA" id="ARBA00033022"/>
    </source>
</evidence>
<evidence type="ECO:0000256" key="3">
    <source>
        <dbReference type="ARBA" id="ARBA00013274"/>
    </source>
</evidence>
<evidence type="ECO:0000256" key="46">
    <source>
        <dbReference type="SAM" id="Phobius"/>
    </source>
</evidence>
<comment type="catalytic activity">
    <reaction evidence="28">
        <text>2,3-di-(9Z)-octadecenoyl-sn-glycerol + H2O = 3-(9Z-octadecenoyl)-sn-glycerol + (9Z)-octadecenoate + H(+)</text>
        <dbReference type="Rhea" id="RHEA:42604"/>
        <dbReference type="ChEBI" id="CHEBI:15377"/>
        <dbReference type="ChEBI" id="CHEBI:15378"/>
        <dbReference type="ChEBI" id="CHEBI:30823"/>
        <dbReference type="ChEBI" id="CHEBI:75824"/>
        <dbReference type="ChEBI" id="CHEBI:75938"/>
    </reaction>
    <physiologicalReaction direction="left-to-right" evidence="28">
        <dbReference type="Rhea" id="RHEA:42605"/>
    </physiologicalReaction>
</comment>
<dbReference type="SUPFAM" id="SSF52266">
    <property type="entry name" value="SGNH hydrolase"/>
    <property type="match status" value="1"/>
</dbReference>
<keyword evidence="15" id="KW-1208">Phospholipid metabolism</keyword>
<dbReference type="PANTHER" id="PTHR21325">
    <property type="entry name" value="PHOSPHOLIPASE B, PLB1"/>
    <property type="match status" value="1"/>
</dbReference>
<comment type="catalytic activity">
    <reaction evidence="30">
        <text>a 1-O-alkyl-2-acyl-sn-glycero-3-phosphocholine + H2O = a 1-O-alkyl-sn-glycero-3-phosphocholine + a fatty acid + H(+)</text>
        <dbReference type="Rhea" id="RHEA:36231"/>
        <dbReference type="ChEBI" id="CHEBI:15377"/>
        <dbReference type="ChEBI" id="CHEBI:15378"/>
        <dbReference type="ChEBI" id="CHEBI:28868"/>
        <dbReference type="ChEBI" id="CHEBI:30909"/>
        <dbReference type="ChEBI" id="CHEBI:36702"/>
        <dbReference type="EC" id="3.1.1.4"/>
    </reaction>
    <physiologicalReaction direction="left-to-right" evidence="30">
        <dbReference type="Rhea" id="RHEA:36232"/>
    </physiologicalReaction>
</comment>
<evidence type="ECO:0000256" key="15">
    <source>
        <dbReference type="ARBA" id="ARBA00023264"/>
    </source>
</evidence>
<evidence type="ECO:0000256" key="19">
    <source>
        <dbReference type="ARBA" id="ARBA00029723"/>
    </source>
</evidence>
<evidence type="ECO:0000256" key="32">
    <source>
        <dbReference type="ARBA" id="ARBA00048227"/>
    </source>
</evidence>
<evidence type="ECO:0000256" key="4">
    <source>
        <dbReference type="ARBA" id="ARBA00013278"/>
    </source>
</evidence>
<comment type="catalytic activity">
    <reaction evidence="25">
        <text>1,3-dihexadecanoyl-2-(9Z-octadecenoyl)glycerol + H2O = 1-hexadecanoyl-2-(9Z-octadecenoyl)-glycerol + hexadecanoate + H(+)</text>
        <dbReference type="Rhea" id="RHEA:40979"/>
        <dbReference type="ChEBI" id="CHEBI:7896"/>
        <dbReference type="ChEBI" id="CHEBI:15377"/>
        <dbReference type="ChEBI" id="CHEBI:15378"/>
        <dbReference type="ChEBI" id="CHEBI:75585"/>
        <dbReference type="ChEBI" id="CHEBI:75688"/>
    </reaction>
    <physiologicalReaction direction="left-to-right" evidence="25">
        <dbReference type="Rhea" id="RHEA:40980"/>
    </physiologicalReaction>
</comment>
<comment type="catalytic activity">
    <reaction evidence="32">
        <text>1,2-dihexadecanoyl-sn-glycero-3-phosphocholine + H2O = 1-hexadecanoyl-sn-glycero-3-phosphocholine + hexadecanoate + H(+)</text>
        <dbReference type="Rhea" id="RHEA:41223"/>
        <dbReference type="ChEBI" id="CHEBI:7896"/>
        <dbReference type="ChEBI" id="CHEBI:15377"/>
        <dbReference type="ChEBI" id="CHEBI:15378"/>
        <dbReference type="ChEBI" id="CHEBI:72998"/>
        <dbReference type="ChEBI" id="CHEBI:72999"/>
    </reaction>
    <physiologicalReaction direction="left-to-right" evidence="32">
        <dbReference type="Rhea" id="RHEA:41224"/>
    </physiologicalReaction>
</comment>
<comment type="catalytic activity">
    <reaction evidence="27">
        <text>1-hexadecanoyl-2-(9Z)-octadecenoyl-3-octadecanoyl-sn-glycerol + H2O = 1-hexadecanoyl-2-(9Z-octadecenoyl)-sn-glycerol + octadecanoate + H(+)</text>
        <dbReference type="Rhea" id="RHEA:41111"/>
        <dbReference type="ChEBI" id="CHEBI:15377"/>
        <dbReference type="ChEBI" id="CHEBI:15378"/>
        <dbReference type="ChEBI" id="CHEBI:25629"/>
        <dbReference type="ChEBI" id="CHEBI:75466"/>
        <dbReference type="ChEBI" id="CHEBI:77623"/>
    </reaction>
    <physiologicalReaction direction="left-to-right" evidence="27">
        <dbReference type="Rhea" id="RHEA:41112"/>
    </physiologicalReaction>
</comment>
<keyword evidence="11" id="KW-0378">Hydrolase</keyword>
<evidence type="ECO:0000256" key="47">
    <source>
        <dbReference type="SAM" id="SignalP"/>
    </source>
</evidence>
<evidence type="ECO:0000256" key="8">
    <source>
        <dbReference type="ARBA" id="ARBA00022692"/>
    </source>
</evidence>
<evidence type="ECO:0000256" key="5">
    <source>
        <dbReference type="ARBA" id="ARBA00013279"/>
    </source>
</evidence>
<dbReference type="GO" id="GO:0006629">
    <property type="term" value="P:lipid metabolic process"/>
    <property type="evidence" value="ECO:0007669"/>
    <property type="project" value="UniProtKB-KW"/>
</dbReference>
<dbReference type="InterPro" id="IPR038885">
    <property type="entry name" value="PLB1"/>
</dbReference>
<evidence type="ECO:0000256" key="17">
    <source>
        <dbReference type="ARBA" id="ARBA00023408"/>
    </source>
</evidence>
<dbReference type="CDD" id="cd01824">
    <property type="entry name" value="Phospholipase_B_like"/>
    <property type="match status" value="1"/>
</dbReference>
<comment type="catalytic activity">
    <reaction evidence="17">
        <text>1-hexadecanoyl-2-(9Z,12Z-octadecadienoyl)-sn-glycero-3-phosphocholine + H2O = (9Z,12Z)-octadecadienoate + 1-hexadecanoyl-sn-glycero-3-phosphocholine + H(+)</text>
        <dbReference type="Rhea" id="RHEA:40811"/>
        <dbReference type="ChEBI" id="CHEBI:15377"/>
        <dbReference type="ChEBI" id="CHEBI:15378"/>
        <dbReference type="ChEBI" id="CHEBI:30245"/>
        <dbReference type="ChEBI" id="CHEBI:72998"/>
        <dbReference type="ChEBI" id="CHEBI:73002"/>
    </reaction>
    <physiologicalReaction direction="left-to-right" evidence="17">
        <dbReference type="Rhea" id="RHEA:40812"/>
    </physiologicalReaction>
</comment>
<evidence type="ECO:0000256" key="43">
    <source>
        <dbReference type="ARBA" id="ARBA00049363"/>
    </source>
</evidence>
<reference evidence="48 49" key="1">
    <citation type="journal article" date="2023" name="Sci. Data">
        <title>Genome assembly of the Korean intertidal mud-creeper Batillaria attramentaria.</title>
        <authorList>
            <person name="Patra A.K."/>
            <person name="Ho P.T."/>
            <person name="Jun S."/>
            <person name="Lee S.J."/>
            <person name="Kim Y."/>
            <person name="Won Y.J."/>
        </authorList>
    </citation>
    <scope>NUCLEOTIDE SEQUENCE [LARGE SCALE GENOMIC DNA]</scope>
    <source>
        <strain evidence="48">Wonlab-2016</strain>
    </source>
</reference>
<evidence type="ECO:0000256" key="10">
    <source>
        <dbReference type="ARBA" id="ARBA00022737"/>
    </source>
</evidence>
<comment type="catalytic activity">
    <reaction evidence="40">
        <text>1,3-dihexadecanoyl-2-(9Z-octadecenoyl)glycerol + H2O = 1,3-dihexadecanoylglycerol + (9Z)-octadecenoate + H(+)</text>
        <dbReference type="Rhea" id="RHEA:40983"/>
        <dbReference type="ChEBI" id="CHEBI:15377"/>
        <dbReference type="ChEBI" id="CHEBI:15378"/>
        <dbReference type="ChEBI" id="CHEBI:30823"/>
        <dbReference type="ChEBI" id="CHEBI:75688"/>
        <dbReference type="ChEBI" id="CHEBI:77619"/>
    </reaction>
    <physiologicalReaction direction="left-to-right" evidence="40">
        <dbReference type="Rhea" id="RHEA:40984"/>
    </physiologicalReaction>
</comment>
<comment type="catalytic activity">
    <reaction evidence="38">
        <text>1-hexadecanoyl-sn-glycero-3-phosphocholine + H2O = sn-glycerol 3-phosphocholine + hexadecanoate + H(+)</text>
        <dbReference type="Rhea" id="RHEA:40435"/>
        <dbReference type="ChEBI" id="CHEBI:7896"/>
        <dbReference type="ChEBI" id="CHEBI:15377"/>
        <dbReference type="ChEBI" id="CHEBI:15378"/>
        <dbReference type="ChEBI" id="CHEBI:16870"/>
        <dbReference type="ChEBI" id="CHEBI:72998"/>
    </reaction>
    <physiologicalReaction direction="left-to-right" evidence="38">
        <dbReference type="Rhea" id="RHEA:40436"/>
    </physiologicalReaction>
</comment>
<name>A0ABD0LYH4_9CAEN</name>
<keyword evidence="49" id="KW-1185">Reference proteome</keyword>
<comment type="catalytic activity">
    <reaction evidence="43">
        <text>1,2-dihexadecanoyl-sn-glycero-3-phosphocholine + 2 H2O = sn-glycerol 3-phosphocholine + 2 hexadecanoate + 2 H(+)</text>
        <dbReference type="Rhea" id="RHEA:40975"/>
        <dbReference type="ChEBI" id="CHEBI:7896"/>
        <dbReference type="ChEBI" id="CHEBI:15377"/>
        <dbReference type="ChEBI" id="CHEBI:15378"/>
        <dbReference type="ChEBI" id="CHEBI:16870"/>
        <dbReference type="ChEBI" id="CHEBI:72999"/>
    </reaction>
    <physiologicalReaction direction="left-to-right" evidence="43">
        <dbReference type="Rhea" id="RHEA:40976"/>
    </physiologicalReaction>
</comment>
<evidence type="ECO:0000256" key="33">
    <source>
        <dbReference type="ARBA" id="ARBA00048362"/>
    </source>
</evidence>
<evidence type="ECO:0000256" key="36">
    <source>
        <dbReference type="ARBA" id="ARBA00048454"/>
    </source>
</evidence>
<evidence type="ECO:0000256" key="21">
    <source>
        <dbReference type="ARBA" id="ARBA00031485"/>
    </source>
</evidence>
<evidence type="ECO:0000256" key="35">
    <source>
        <dbReference type="ARBA" id="ARBA00048386"/>
    </source>
</evidence>
<comment type="subcellular location">
    <subcellularLocation>
        <location evidence="1">Apical cell membrane</location>
        <topology evidence="1">Single-pass type I membrane protein</topology>
    </subcellularLocation>
</comment>
<evidence type="ECO:0000256" key="14">
    <source>
        <dbReference type="ARBA" id="ARBA00023136"/>
    </source>
</evidence>
<evidence type="ECO:0000256" key="25">
    <source>
        <dbReference type="ARBA" id="ARBA00047363"/>
    </source>
</evidence>
<evidence type="ECO:0000256" key="26">
    <source>
        <dbReference type="ARBA" id="ARBA00047438"/>
    </source>
</evidence>
<comment type="catalytic activity">
    <reaction evidence="24">
        <text>1-hexadecanoyl-2-(9Z)-octadecenoyl-3-octadecanoyl-sn-glycerol + H2O = 2-(9Z-octadecenoyl)-3-octadecanoyl-sn-glycerol + hexadecanoate + H(+)</text>
        <dbReference type="Rhea" id="RHEA:41107"/>
        <dbReference type="ChEBI" id="CHEBI:7896"/>
        <dbReference type="ChEBI" id="CHEBI:15377"/>
        <dbReference type="ChEBI" id="CHEBI:15378"/>
        <dbReference type="ChEBI" id="CHEBI:75558"/>
        <dbReference type="ChEBI" id="CHEBI:77623"/>
    </reaction>
    <physiologicalReaction direction="left-to-right" evidence="24">
        <dbReference type="Rhea" id="RHEA:41108"/>
    </physiologicalReaction>
</comment>
<evidence type="ECO:0000256" key="28">
    <source>
        <dbReference type="ARBA" id="ARBA00048011"/>
    </source>
</evidence>
<dbReference type="AlphaFoldDB" id="A0ABD0LYH4"/>
<dbReference type="InterPro" id="IPR008265">
    <property type="entry name" value="Lipase_GDSL_AS"/>
</dbReference>
<evidence type="ECO:0000256" key="18">
    <source>
        <dbReference type="ARBA" id="ARBA00023422"/>
    </source>
</evidence>
<comment type="catalytic activity">
    <reaction evidence="39">
        <text>1-hexadecanoyl-2-(9Z-octadecenoyl)-sn-glycero-3-phosphocholine + H2O = 1-hexadecanoyl-sn-glycero-3-phosphocholine + (9Z)-octadecenoate + H(+)</text>
        <dbReference type="Rhea" id="RHEA:38779"/>
        <dbReference type="ChEBI" id="CHEBI:15377"/>
        <dbReference type="ChEBI" id="CHEBI:15378"/>
        <dbReference type="ChEBI" id="CHEBI:30823"/>
        <dbReference type="ChEBI" id="CHEBI:72998"/>
        <dbReference type="ChEBI" id="CHEBI:73001"/>
    </reaction>
    <physiologicalReaction direction="left-to-right" evidence="39">
        <dbReference type="Rhea" id="RHEA:38780"/>
    </physiologicalReaction>
</comment>
<dbReference type="Proteomes" id="UP001519460">
    <property type="component" value="Unassembled WGS sequence"/>
</dbReference>
<dbReference type="EC" id="3.1.1.5" evidence="3"/>
<evidence type="ECO:0000256" key="45">
    <source>
        <dbReference type="ARBA" id="ARBA00049461"/>
    </source>
</evidence>
<gene>
    <name evidence="48" type="ORF">BaRGS_00004482</name>
</gene>
<evidence type="ECO:0000256" key="37">
    <source>
        <dbReference type="ARBA" id="ARBA00048613"/>
    </source>
</evidence>
<dbReference type="InterPro" id="IPR001087">
    <property type="entry name" value="GDSL"/>
</dbReference>
<dbReference type="InterPro" id="IPR035547">
    <property type="entry name" value="Phospholipase_B"/>
</dbReference>
<comment type="catalytic activity">
    <reaction evidence="29">
        <text>1-hexadecanoyl-2-(9Z-octadecenoyl)-sn-glycero-3-phospho-(1'-sn-glycerol) + H2O = 1-hexadecanoyl-sn-glycero-3-phospho-(1'-sn-glycerol) + (9Z)-octadecenoate + H(+)</text>
        <dbReference type="Rhea" id="RHEA:40919"/>
        <dbReference type="ChEBI" id="CHEBI:15377"/>
        <dbReference type="ChEBI" id="CHEBI:15378"/>
        <dbReference type="ChEBI" id="CHEBI:30823"/>
        <dbReference type="ChEBI" id="CHEBI:72841"/>
        <dbReference type="ChEBI" id="CHEBI:75158"/>
    </reaction>
    <physiologicalReaction direction="left-to-right" evidence="29">
        <dbReference type="Rhea" id="RHEA:40920"/>
    </physiologicalReaction>
</comment>
<comment type="catalytic activity">
    <reaction evidence="45">
        <text>2-(9Z-octadecenoyl)-glycerol + H2O = glycerol + (9Z)-octadecenoate + H(+)</text>
        <dbReference type="Rhea" id="RHEA:38491"/>
        <dbReference type="ChEBI" id="CHEBI:15377"/>
        <dbReference type="ChEBI" id="CHEBI:15378"/>
        <dbReference type="ChEBI" id="CHEBI:17754"/>
        <dbReference type="ChEBI" id="CHEBI:30823"/>
        <dbReference type="ChEBI" id="CHEBI:73990"/>
    </reaction>
    <physiologicalReaction direction="left-to-right" evidence="45">
        <dbReference type="Rhea" id="RHEA:38492"/>
    </physiologicalReaction>
</comment>
<comment type="catalytic activity">
    <reaction evidence="42">
        <text>1-hexadecanoyl-2-(9Z)-octadecenoyl-3-octadecanoyl-sn-glycerol + H2O = 1-hexadecanoyl-3-octadecanoyl-sn-glycerol + (9Z)-octadecenoate + H(+)</text>
        <dbReference type="Rhea" id="RHEA:41103"/>
        <dbReference type="ChEBI" id="CHEBI:15377"/>
        <dbReference type="ChEBI" id="CHEBI:15378"/>
        <dbReference type="ChEBI" id="CHEBI:30823"/>
        <dbReference type="ChEBI" id="CHEBI:77623"/>
        <dbReference type="ChEBI" id="CHEBI:77624"/>
    </reaction>
    <physiologicalReaction direction="left-to-right" evidence="42">
        <dbReference type="Rhea" id="RHEA:41104"/>
    </physiologicalReaction>
</comment>
<comment type="function">
    <text evidence="23">Calcium-independent membrane-associated phospholipase that catalyzes complete diacylation of phospholipids by hydrolyzing both sn-1 and sn-2 fatty acyl chains attached to the glycerol backbone (phospholipase B activity). Has dual phospholipase and lysophospholipase activities toward diacylphospholipids. Preferentially cleaves sn-2 ester bonds over sn-1 bonds. Acts as a lipase toward glycerolipid substrates. Hydrolyzes fatty acyl chains of diacylglycerols with preference for the sn-2 position and of triacylglycerols with not positional selectivity. May also hydrolyze long chain retinyl esters such as retinyl palmitate. May contribute to digestion of dietary phospholipids, glycerolipids and retinoids, facilitating lipid absorption at the brush border.</text>
</comment>
<keyword evidence="13" id="KW-0443">Lipid metabolism</keyword>
<sequence length="472" mass="52760">MGHNTSVVFFVLLCCFTVPLALTVAGEEGPQKEPSATATESKEEQVLRLWEEYGGKNIQDRKNAYQKEVQKEVSFRFRNETIRKLWEKYRPRKFHKSALKDDDVPPFHCASLPPSPEVPTSVHALRPADIKVVAAMGDSLTAGTGISADWILEELIENRGLSWSGGGQGTYEEQITVPNILKNYNPSVYGYALGNGDEFSKNSRFNVAPRLKGPLSCNLLVQHSVLLNSMIRTLSIVLYFVMDNSELVEQAWVLIDRMKKAPEVDFENDWKLVTILSGNNDLCDYCKDPVNRDGTEQGLVVLRPPLLHLRMCCLPWQRGEREGAEEIAMSGRYDTRDDFTVVCQPFFNQTYVPYDDDGQPDLSFFAPDCFHLSEKGQAAAASALWNNMIESQPVKRTEWTPGELIECPTEEKPYIYTYKNGDLQAAPQTDAEGGAGTELLVVGAVTGVAVVAIVAAVVAAIRRRQRKLYIQI</sequence>
<dbReference type="EMBL" id="JACVVK020000016">
    <property type="protein sequence ID" value="KAK7504178.1"/>
    <property type="molecule type" value="Genomic_DNA"/>
</dbReference>
<evidence type="ECO:0000256" key="6">
    <source>
        <dbReference type="ARBA" id="ARBA00015133"/>
    </source>
</evidence>
<evidence type="ECO:0000313" key="48">
    <source>
        <dbReference type="EMBL" id="KAK7504178.1"/>
    </source>
</evidence>
<dbReference type="EC" id="3.1.1.4" evidence="4"/>
<protein>
    <recommendedName>
        <fullName evidence="6">Phospholipase B1, membrane-associated</fullName>
        <ecNumber evidence="5">3.1.1.3</ecNumber>
        <ecNumber evidence="4">3.1.1.4</ecNumber>
        <ecNumber evidence="3">3.1.1.5</ecNumber>
    </recommendedName>
    <alternativeName>
        <fullName evidence="19">Lysophospholipase</fullName>
    </alternativeName>
    <alternativeName>
        <fullName evidence="20">Phospholipase A2</fullName>
    </alternativeName>
    <alternativeName>
        <fullName evidence="22">Phospholipase B/lipase</fullName>
    </alternativeName>
    <alternativeName>
        <fullName evidence="21">Triacylglycerol lipase</fullName>
    </alternativeName>
</protein>
<dbReference type="GO" id="GO:0004623">
    <property type="term" value="F:phospholipase A2 activity"/>
    <property type="evidence" value="ECO:0007669"/>
    <property type="project" value="UniProtKB-EC"/>
</dbReference>
<evidence type="ECO:0000256" key="31">
    <source>
        <dbReference type="ARBA" id="ARBA00048058"/>
    </source>
</evidence>
<feature type="chain" id="PRO_5044772739" description="Phospholipase B1, membrane-associated" evidence="47">
    <location>
        <begin position="22"/>
        <end position="472"/>
    </location>
</feature>
<evidence type="ECO:0000256" key="38">
    <source>
        <dbReference type="ARBA" id="ARBA00048656"/>
    </source>
</evidence>
<keyword evidence="9 47" id="KW-0732">Signal</keyword>
<evidence type="ECO:0000313" key="49">
    <source>
        <dbReference type="Proteomes" id="UP001519460"/>
    </source>
</evidence>
<evidence type="ECO:0000256" key="30">
    <source>
        <dbReference type="ARBA" id="ARBA00048049"/>
    </source>
</evidence>
<comment type="caution">
    <text evidence="48">The sequence shown here is derived from an EMBL/GenBank/DDBJ whole genome shotgun (WGS) entry which is preliminary data.</text>
</comment>
<evidence type="ECO:0000256" key="9">
    <source>
        <dbReference type="ARBA" id="ARBA00022729"/>
    </source>
</evidence>
<organism evidence="48 49">
    <name type="scientific">Batillaria attramentaria</name>
    <dbReference type="NCBI Taxonomy" id="370345"/>
    <lineage>
        <taxon>Eukaryota</taxon>
        <taxon>Metazoa</taxon>
        <taxon>Spiralia</taxon>
        <taxon>Lophotrochozoa</taxon>
        <taxon>Mollusca</taxon>
        <taxon>Gastropoda</taxon>
        <taxon>Caenogastropoda</taxon>
        <taxon>Sorbeoconcha</taxon>
        <taxon>Cerithioidea</taxon>
        <taxon>Batillariidae</taxon>
        <taxon>Batillaria</taxon>
    </lineage>
</organism>
<evidence type="ECO:0000256" key="16">
    <source>
        <dbReference type="ARBA" id="ARBA00023369"/>
    </source>
</evidence>
<dbReference type="GO" id="GO:0004622">
    <property type="term" value="F:phosphatidylcholine lysophospholipase activity"/>
    <property type="evidence" value="ECO:0007669"/>
    <property type="project" value="UniProtKB-EC"/>
</dbReference>
<dbReference type="Pfam" id="PF00657">
    <property type="entry name" value="Lipase_GDSL"/>
    <property type="match status" value="1"/>
</dbReference>
<keyword evidence="14 46" id="KW-0472">Membrane</keyword>
<keyword evidence="8 46" id="KW-0812">Transmembrane</keyword>
<comment type="similarity">
    <text evidence="2">Belongs to the 'GDSL' lipolytic enzyme family. Phospholipase B1 subfamily.</text>
</comment>
<keyword evidence="10" id="KW-0677">Repeat</keyword>
<proteinExistence type="inferred from homology"/>
<evidence type="ECO:0000256" key="41">
    <source>
        <dbReference type="ARBA" id="ARBA00048872"/>
    </source>
</evidence>
<dbReference type="EC" id="3.1.1.3" evidence="5"/>
<evidence type="ECO:0000256" key="1">
    <source>
        <dbReference type="ARBA" id="ARBA00004247"/>
    </source>
</evidence>
<evidence type="ECO:0000256" key="23">
    <source>
        <dbReference type="ARBA" id="ARBA00045916"/>
    </source>
</evidence>
<dbReference type="PROSITE" id="PS01098">
    <property type="entry name" value="LIPASE_GDSL_SER"/>
    <property type="match status" value="1"/>
</dbReference>
<comment type="catalytic activity">
    <reaction evidence="16">
        <text>a triacylglycerol + H2O = a diacylglycerol + a fatty acid + H(+)</text>
        <dbReference type="Rhea" id="RHEA:12044"/>
        <dbReference type="ChEBI" id="CHEBI:15377"/>
        <dbReference type="ChEBI" id="CHEBI:15378"/>
        <dbReference type="ChEBI" id="CHEBI:17855"/>
        <dbReference type="ChEBI" id="CHEBI:18035"/>
        <dbReference type="ChEBI" id="CHEBI:28868"/>
        <dbReference type="EC" id="3.1.1.3"/>
    </reaction>
    <physiologicalReaction direction="left-to-right" evidence="16">
        <dbReference type="Rhea" id="RHEA:12045"/>
    </physiologicalReaction>
</comment>
<evidence type="ECO:0000256" key="2">
    <source>
        <dbReference type="ARBA" id="ARBA00009979"/>
    </source>
</evidence>
<comment type="catalytic activity">
    <reaction evidence="36">
        <text>a 1-acyl-sn-glycero-3-phosphocholine + H2O = sn-glycerol 3-phosphocholine + a fatty acid + H(+)</text>
        <dbReference type="Rhea" id="RHEA:15177"/>
        <dbReference type="ChEBI" id="CHEBI:15377"/>
        <dbReference type="ChEBI" id="CHEBI:15378"/>
        <dbReference type="ChEBI" id="CHEBI:16870"/>
        <dbReference type="ChEBI" id="CHEBI:28868"/>
        <dbReference type="ChEBI" id="CHEBI:58168"/>
        <dbReference type="EC" id="3.1.1.5"/>
    </reaction>
    <physiologicalReaction direction="left-to-right" evidence="36">
        <dbReference type="Rhea" id="RHEA:15178"/>
    </physiologicalReaction>
</comment>
<evidence type="ECO:0000256" key="13">
    <source>
        <dbReference type="ARBA" id="ARBA00023098"/>
    </source>
</evidence>
<feature type="signal peptide" evidence="47">
    <location>
        <begin position="1"/>
        <end position="21"/>
    </location>
</feature>
<comment type="catalytic activity">
    <reaction evidence="26">
        <text>1-(9Z-octadecenoyl)-glycerol + H2O = glycerol + (9Z)-octadecenoate + H(+)</text>
        <dbReference type="Rhea" id="RHEA:38487"/>
        <dbReference type="ChEBI" id="CHEBI:15377"/>
        <dbReference type="ChEBI" id="CHEBI:15378"/>
        <dbReference type="ChEBI" id="CHEBI:17754"/>
        <dbReference type="ChEBI" id="CHEBI:30823"/>
        <dbReference type="ChEBI" id="CHEBI:75342"/>
    </reaction>
    <physiologicalReaction direction="left-to-right" evidence="26">
        <dbReference type="Rhea" id="RHEA:38488"/>
    </physiologicalReaction>
</comment>
<feature type="transmembrane region" description="Helical" evidence="46">
    <location>
        <begin position="439"/>
        <end position="461"/>
    </location>
</feature>
<comment type="catalytic activity">
    <reaction evidence="37">
        <text>1-hexadecanoyl-2-(9Z-octadecenoyl)-sn-glycero-3-phosphoethanolamine + H2O = 1-hexadecanoyl-sn-glycero-3-phosphoethanolamine + (9Z)-octadecenoate + H(+)</text>
        <dbReference type="Rhea" id="RHEA:40911"/>
        <dbReference type="ChEBI" id="CHEBI:15377"/>
        <dbReference type="ChEBI" id="CHEBI:15378"/>
        <dbReference type="ChEBI" id="CHEBI:30823"/>
        <dbReference type="ChEBI" id="CHEBI:73004"/>
        <dbReference type="ChEBI" id="CHEBI:73007"/>
    </reaction>
    <physiologicalReaction direction="left-to-right" evidence="37">
        <dbReference type="Rhea" id="RHEA:40912"/>
    </physiologicalReaction>
</comment>
<evidence type="ECO:0000256" key="11">
    <source>
        <dbReference type="ARBA" id="ARBA00022801"/>
    </source>
</evidence>
<dbReference type="GO" id="GO:0004806">
    <property type="term" value="F:triacylglycerol lipase activity"/>
    <property type="evidence" value="ECO:0007669"/>
    <property type="project" value="UniProtKB-EC"/>
</dbReference>
<dbReference type="GO" id="GO:0016324">
    <property type="term" value="C:apical plasma membrane"/>
    <property type="evidence" value="ECO:0007669"/>
    <property type="project" value="UniProtKB-SubCell"/>
</dbReference>
<evidence type="ECO:0000256" key="40">
    <source>
        <dbReference type="ARBA" id="ARBA00048869"/>
    </source>
</evidence>
<comment type="catalytic activity">
    <reaction evidence="33">
        <text>1-hexadecanoyl-2-(9Z,12Z-octadecadienoyl)-sn-glycero-3-phosphocholine + H2O = 2-(9Z,12Z-octadecadienoyl)-sn-glycero-3-phosphocholine + hexadecanoate + H(+)</text>
        <dbReference type="Rhea" id="RHEA:40971"/>
        <dbReference type="ChEBI" id="CHEBI:7896"/>
        <dbReference type="ChEBI" id="CHEBI:15377"/>
        <dbReference type="ChEBI" id="CHEBI:15378"/>
        <dbReference type="ChEBI" id="CHEBI:73002"/>
        <dbReference type="ChEBI" id="CHEBI:76084"/>
    </reaction>
    <physiologicalReaction direction="left-to-right" evidence="33">
        <dbReference type="Rhea" id="RHEA:40972"/>
    </physiologicalReaction>
</comment>
<evidence type="ECO:0000256" key="44">
    <source>
        <dbReference type="ARBA" id="ARBA00049372"/>
    </source>
</evidence>
<evidence type="ECO:0000256" key="20">
    <source>
        <dbReference type="ARBA" id="ARBA00031182"/>
    </source>
</evidence>
<accession>A0ABD0LYH4</accession>
<comment type="catalytic activity">
    <reaction evidence="18">
        <text>a 1,2-diacyl-sn-glycero-3-phosphocholine + H2O = a 1-acyl-sn-glycero-3-phosphocholine + a fatty acid + H(+)</text>
        <dbReference type="Rhea" id="RHEA:15801"/>
        <dbReference type="ChEBI" id="CHEBI:15377"/>
        <dbReference type="ChEBI" id="CHEBI:15378"/>
        <dbReference type="ChEBI" id="CHEBI:28868"/>
        <dbReference type="ChEBI" id="CHEBI:57643"/>
        <dbReference type="ChEBI" id="CHEBI:58168"/>
        <dbReference type="EC" id="3.1.1.4"/>
    </reaction>
    <physiologicalReaction direction="left-to-right" evidence="18">
        <dbReference type="Rhea" id="RHEA:15802"/>
    </physiologicalReaction>
</comment>
<comment type="catalytic activity">
    <reaction evidence="41">
        <text>1-O-hexadecyl-2-(9Z)-octadecenoyl-sn-glycero-3-phosphocholine + H2O = 1-O-hexadecyl-sn-glycero-3-phosphocholine + (9Z)-octadecenoate + H(+)</text>
        <dbReference type="Rhea" id="RHEA:40915"/>
        <dbReference type="ChEBI" id="CHEBI:15377"/>
        <dbReference type="ChEBI" id="CHEBI:15378"/>
        <dbReference type="ChEBI" id="CHEBI:30823"/>
        <dbReference type="ChEBI" id="CHEBI:34112"/>
        <dbReference type="ChEBI" id="CHEBI:64496"/>
    </reaction>
    <physiologicalReaction direction="left-to-right" evidence="41">
        <dbReference type="Rhea" id="RHEA:40916"/>
    </physiologicalReaction>
</comment>
<comment type="catalytic activity">
    <reaction evidence="34">
        <text>1-octadecanoyl-2-(9Z,12Z)-octadecadienoyl-sn-glycerol + H2O = 1-octadecanoyl-sn-glycerol + (9Z,12Z)-octadecadienoate + H(+)</text>
        <dbReference type="Rhea" id="RHEA:40927"/>
        <dbReference type="ChEBI" id="CHEBI:15377"/>
        <dbReference type="ChEBI" id="CHEBI:15378"/>
        <dbReference type="ChEBI" id="CHEBI:30245"/>
        <dbReference type="ChEBI" id="CHEBI:75550"/>
        <dbReference type="ChEBI" id="CHEBI:77097"/>
    </reaction>
    <physiologicalReaction direction="left-to-right" evidence="34">
        <dbReference type="Rhea" id="RHEA:40928"/>
    </physiologicalReaction>
</comment>
<evidence type="ECO:0000256" key="34">
    <source>
        <dbReference type="ARBA" id="ARBA00048374"/>
    </source>
</evidence>
<evidence type="ECO:0000256" key="39">
    <source>
        <dbReference type="ARBA" id="ARBA00048699"/>
    </source>
</evidence>
<evidence type="ECO:0000256" key="12">
    <source>
        <dbReference type="ARBA" id="ARBA00022989"/>
    </source>
</evidence>
<keyword evidence="7" id="KW-1003">Cell membrane</keyword>
<evidence type="ECO:0000256" key="29">
    <source>
        <dbReference type="ARBA" id="ARBA00048015"/>
    </source>
</evidence>
<comment type="catalytic activity">
    <reaction evidence="35">
        <text>1,2,3-tri-(9Z-octadecenoyl)-glycerol + H2O = di-(9Z)-octadecenoylglycerol + (9Z)-octadecenoate + H(+)</text>
        <dbReference type="Rhea" id="RHEA:38575"/>
        <dbReference type="ChEBI" id="CHEBI:15377"/>
        <dbReference type="ChEBI" id="CHEBI:15378"/>
        <dbReference type="ChEBI" id="CHEBI:30823"/>
        <dbReference type="ChEBI" id="CHEBI:53753"/>
        <dbReference type="ChEBI" id="CHEBI:75945"/>
    </reaction>
    <physiologicalReaction direction="left-to-right" evidence="35">
        <dbReference type="Rhea" id="RHEA:38576"/>
    </physiologicalReaction>
</comment>
<comment type="catalytic activity">
    <reaction evidence="44">
        <text>1,3-di-(9Z-octadecenoyl)-glycerol + H2O = 1-(9Z-octadecenoyl)-glycerol + (9Z)-octadecenoate + H(+)</text>
        <dbReference type="Rhea" id="RHEA:39939"/>
        <dbReference type="ChEBI" id="CHEBI:15377"/>
        <dbReference type="ChEBI" id="CHEBI:15378"/>
        <dbReference type="ChEBI" id="CHEBI:30823"/>
        <dbReference type="ChEBI" id="CHEBI:75342"/>
        <dbReference type="ChEBI" id="CHEBI:75735"/>
    </reaction>
    <physiologicalReaction direction="left-to-right" evidence="44">
        <dbReference type="Rhea" id="RHEA:39940"/>
    </physiologicalReaction>
</comment>
<evidence type="ECO:0000256" key="42">
    <source>
        <dbReference type="ARBA" id="ARBA00048939"/>
    </source>
</evidence>
<dbReference type="PANTHER" id="PTHR21325:SF31">
    <property type="entry name" value="GH22081P-RELATED"/>
    <property type="match status" value="1"/>
</dbReference>
<keyword evidence="12 46" id="KW-1133">Transmembrane helix</keyword>
<evidence type="ECO:0000256" key="7">
    <source>
        <dbReference type="ARBA" id="ARBA00022475"/>
    </source>
</evidence>